<evidence type="ECO:0000256" key="2">
    <source>
        <dbReference type="SAM" id="MobiDB-lite"/>
    </source>
</evidence>
<feature type="compositionally biased region" description="Polar residues" evidence="2">
    <location>
        <begin position="81"/>
        <end position="96"/>
    </location>
</feature>
<feature type="region of interest" description="Disordered" evidence="2">
    <location>
        <begin position="155"/>
        <end position="189"/>
    </location>
</feature>
<evidence type="ECO:0000313" key="3">
    <source>
        <dbReference type="EMBL" id="AHC40241.1"/>
    </source>
</evidence>
<feature type="region of interest" description="Disordered" evidence="2">
    <location>
        <begin position="77"/>
        <end position="96"/>
    </location>
</feature>
<feature type="compositionally biased region" description="Basic and acidic residues" evidence="2">
    <location>
        <begin position="155"/>
        <end position="172"/>
    </location>
</feature>
<sequence length="368" mass="41918">MHISKGLKKGLIGFGFLGANGIIIPTVGNNLFSSGFSLDSLNIGGGITDLISFSTKNELIPQTKLDLKQLPRKETNVDLPSVNSTPETKLISQDESDSMNLTALTPLNEGKEGIINSIKDVHSAIDVESKVKDVDEEVRKRYSYLLSRTLDKSEDKQQEHLKHFREAKEQLQKRSRSRRSTTAGNTLNQDQRISLEKMYRLNKGLKELSKELALKFKDKVPSSDISVALPQEDGLSSNNIEKALKIISWTDESIRTQKDRGSSYFFKENSWGNWDSNPFKPFYTNENEFKKDIRSLQSNAMNVHKLKQILEREWRPAIRRFREPELLAKLEKQYKEKEREISSLDASKDSHIVQKVASYLLKAMGQAQ</sequence>
<dbReference type="Proteomes" id="UP000018745">
    <property type="component" value="Chromosome"/>
</dbReference>
<organism evidence="3 4">
    <name type="scientific">Mycoplasma ovis str. Michigan</name>
    <dbReference type="NCBI Taxonomy" id="1415773"/>
    <lineage>
        <taxon>Bacteria</taxon>
        <taxon>Bacillati</taxon>
        <taxon>Mycoplasmatota</taxon>
        <taxon>Mollicutes</taxon>
        <taxon>Mycoplasmataceae</taxon>
        <taxon>Mycoplasma</taxon>
    </lineage>
</organism>
<gene>
    <name evidence="3" type="ORF">OVS_01780</name>
</gene>
<feature type="compositionally biased region" description="Polar residues" evidence="2">
    <location>
        <begin position="180"/>
        <end position="189"/>
    </location>
</feature>
<protein>
    <submittedName>
        <fullName evidence="3">Uncharacterized protein</fullName>
    </submittedName>
</protein>
<evidence type="ECO:0000256" key="1">
    <source>
        <dbReference type="SAM" id="Coils"/>
    </source>
</evidence>
<keyword evidence="4" id="KW-1185">Reference proteome</keyword>
<reference evidence="3 4" key="1">
    <citation type="journal article" date="2014" name="Genome Announc.">
        <title>Complete Genome Sequence of Mycoplasma ovis Strain Michigan, a Hemoplasma of Sheep with Two Distinct 16S rRNA Genes.</title>
        <authorList>
            <person name="Deshuillers P.L."/>
            <person name="Santos A.P."/>
            <person name="do Nascimento N.C."/>
            <person name="Hampel J.A."/>
            <person name="Bergin I.L."/>
            <person name="Dyson M.C."/>
            <person name="Messick J.B."/>
        </authorList>
    </citation>
    <scope>NUCLEOTIDE SEQUENCE [LARGE SCALE GENOMIC DNA]</scope>
    <source>
        <strain evidence="3 4">Michigan</strain>
    </source>
</reference>
<accession>A0ABM5P180</accession>
<keyword evidence="1" id="KW-0175">Coiled coil</keyword>
<name>A0ABM5P180_9MOLU</name>
<dbReference type="EMBL" id="CP006935">
    <property type="protein sequence ID" value="AHC40241.1"/>
    <property type="molecule type" value="Genomic_DNA"/>
</dbReference>
<dbReference type="RefSeq" id="WP_024071142.1">
    <property type="nucleotide sequence ID" value="NC_023062.1"/>
</dbReference>
<evidence type="ECO:0000313" key="4">
    <source>
        <dbReference type="Proteomes" id="UP000018745"/>
    </source>
</evidence>
<feature type="coiled-coil region" evidence="1">
    <location>
        <begin position="293"/>
        <end position="347"/>
    </location>
</feature>
<proteinExistence type="predicted"/>